<dbReference type="Pfam" id="PF18912">
    <property type="entry name" value="DZR_2"/>
    <property type="match status" value="1"/>
</dbReference>
<dbReference type="SUPFAM" id="SSF53271">
    <property type="entry name" value="PRTase-like"/>
    <property type="match status" value="1"/>
</dbReference>
<feature type="domain" description="Phosphoribosyltransferase" evidence="2">
    <location>
        <begin position="201"/>
        <end position="240"/>
    </location>
</feature>
<name>A0ABT6Q122_9PROT</name>
<evidence type="ECO:0000256" key="1">
    <source>
        <dbReference type="ARBA" id="ARBA00008007"/>
    </source>
</evidence>
<comment type="similarity">
    <text evidence="1">Belongs to the ComF/GntX family.</text>
</comment>
<feature type="domain" description="Double zinc ribbon" evidence="3">
    <location>
        <begin position="11"/>
        <end position="72"/>
    </location>
</feature>
<dbReference type="Gene3D" id="3.40.50.2020">
    <property type="match status" value="1"/>
</dbReference>
<accession>A0ABT6Q122</accession>
<gene>
    <name evidence="4" type="ORF">QJV27_05415</name>
</gene>
<dbReference type="CDD" id="cd06223">
    <property type="entry name" value="PRTases_typeI"/>
    <property type="match status" value="1"/>
</dbReference>
<dbReference type="InterPro" id="IPR029057">
    <property type="entry name" value="PRTase-like"/>
</dbReference>
<keyword evidence="5" id="KW-1185">Reference proteome</keyword>
<organism evidence="4 5">
    <name type="scientific">Commensalibacter oyaizuii</name>
    <dbReference type="NCBI Taxonomy" id="3043873"/>
    <lineage>
        <taxon>Bacteria</taxon>
        <taxon>Pseudomonadati</taxon>
        <taxon>Pseudomonadota</taxon>
        <taxon>Alphaproteobacteria</taxon>
        <taxon>Acetobacterales</taxon>
        <taxon>Acetobacteraceae</taxon>
    </lineage>
</organism>
<dbReference type="InterPro" id="IPR000836">
    <property type="entry name" value="PRTase_dom"/>
</dbReference>
<dbReference type="Pfam" id="PF00156">
    <property type="entry name" value="Pribosyltran"/>
    <property type="match status" value="1"/>
</dbReference>
<evidence type="ECO:0000259" key="3">
    <source>
        <dbReference type="Pfam" id="PF18912"/>
    </source>
</evidence>
<dbReference type="PANTHER" id="PTHR47505:SF1">
    <property type="entry name" value="DNA UTILIZATION PROTEIN YHGH"/>
    <property type="match status" value="1"/>
</dbReference>
<dbReference type="InterPro" id="IPR051910">
    <property type="entry name" value="ComF/GntX_DNA_util-trans"/>
</dbReference>
<dbReference type="InterPro" id="IPR044005">
    <property type="entry name" value="DZR_2"/>
</dbReference>
<dbReference type="RefSeq" id="WP_281447936.1">
    <property type="nucleotide sequence ID" value="NZ_JASBAO010000001.1"/>
</dbReference>
<proteinExistence type="inferred from homology"/>
<dbReference type="EMBL" id="JASBAO010000001">
    <property type="protein sequence ID" value="MDI2090817.1"/>
    <property type="molecule type" value="Genomic_DNA"/>
</dbReference>
<protein>
    <submittedName>
        <fullName evidence="4">Double zinc ribbon domain-containing protein</fullName>
    </submittedName>
</protein>
<evidence type="ECO:0000313" key="5">
    <source>
        <dbReference type="Proteomes" id="UP001431634"/>
    </source>
</evidence>
<evidence type="ECO:0000313" key="4">
    <source>
        <dbReference type="EMBL" id="MDI2090817.1"/>
    </source>
</evidence>
<dbReference type="PANTHER" id="PTHR47505">
    <property type="entry name" value="DNA UTILIZATION PROTEIN YHGH"/>
    <property type="match status" value="1"/>
</dbReference>
<dbReference type="Proteomes" id="UP001431634">
    <property type="component" value="Unassembled WGS sequence"/>
</dbReference>
<reference evidence="4" key="1">
    <citation type="submission" date="2023-05" db="EMBL/GenBank/DDBJ databases">
        <title>Whole genome sequence of Commensalibacter sp.</title>
        <authorList>
            <person name="Charoenyingcharoen P."/>
            <person name="Yukphan P."/>
        </authorList>
    </citation>
    <scope>NUCLEOTIDE SEQUENCE</scope>
    <source>
        <strain evidence="4">TBRC 16381</strain>
    </source>
</reference>
<sequence>MNILKHVYKHFLDFFIPPSCLVCGVTVAEDGLVCSSCFRQFHFIHAPFCHACSLPFISDAEAGIDSICSDCKMDMPLWQACRAAFVYNEGIKRLIVPLKHGDRHHSICFLTRFMARQSASLFAHVDYIVPVPLHKRRLRQRKYNQSALLARQLGKYFRTSVLPMGLLRVRETIALGHLNRQERYSVLDGAFEVNPLYSYVFKNKNILLVDDVVTTGATLTHCSRALYDAGAARVDVVAVAKVV</sequence>
<comment type="caution">
    <text evidence="4">The sequence shown here is derived from an EMBL/GenBank/DDBJ whole genome shotgun (WGS) entry which is preliminary data.</text>
</comment>
<evidence type="ECO:0000259" key="2">
    <source>
        <dbReference type="Pfam" id="PF00156"/>
    </source>
</evidence>